<accession>A0A1E3XCF8</accession>
<name>A0A1E3XCF8_9BACT</name>
<gene>
    <name evidence="2" type="ORF">SCARUB_01599</name>
</gene>
<organism evidence="2 3">
    <name type="scientific">Candidatus Scalindua rubra</name>
    <dbReference type="NCBI Taxonomy" id="1872076"/>
    <lineage>
        <taxon>Bacteria</taxon>
        <taxon>Pseudomonadati</taxon>
        <taxon>Planctomycetota</taxon>
        <taxon>Candidatus Brocadiia</taxon>
        <taxon>Candidatus Brocadiales</taxon>
        <taxon>Candidatus Scalinduaceae</taxon>
        <taxon>Candidatus Scalindua</taxon>
    </lineage>
</organism>
<evidence type="ECO:0000256" key="1">
    <source>
        <dbReference type="SAM" id="MobiDB-lite"/>
    </source>
</evidence>
<dbReference type="SUPFAM" id="SSF48613">
    <property type="entry name" value="Heme oxygenase-like"/>
    <property type="match status" value="1"/>
</dbReference>
<reference evidence="2 3" key="1">
    <citation type="submission" date="2016-07" db="EMBL/GenBank/DDBJ databases">
        <title>Draft genome of Scalindua rubra, obtained from a brine-seawater interface in the Red Sea, sheds light on salt adaptation in anammox bacteria.</title>
        <authorList>
            <person name="Speth D.R."/>
            <person name="Lagkouvardos I."/>
            <person name="Wang Y."/>
            <person name="Qian P.-Y."/>
            <person name="Dutilh B.E."/>
            <person name="Jetten M.S."/>
        </authorList>
    </citation>
    <scope>NUCLEOTIDE SEQUENCE [LARGE SCALE GENOMIC DNA]</scope>
    <source>
        <strain evidence="2">BSI-1</strain>
    </source>
</reference>
<evidence type="ECO:0008006" key="4">
    <source>
        <dbReference type="Google" id="ProtNLM"/>
    </source>
</evidence>
<dbReference type="Gene3D" id="1.20.910.10">
    <property type="entry name" value="Heme oxygenase-like"/>
    <property type="match status" value="1"/>
</dbReference>
<evidence type="ECO:0000313" key="2">
    <source>
        <dbReference type="EMBL" id="ODS33278.1"/>
    </source>
</evidence>
<dbReference type="Proteomes" id="UP000094056">
    <property type="component" value="Unassembled WGS sequence"/>
</dbReference>
<feature type="region of interest" description="Disordered" evidence="1">
    <location>
        <begin position="101"/>
        <end position="121"/>
    </location>
</feature>
<proteinExistence type="predicted"/>
<comment type="caution">
    <text evidence="2">The sequence shown here is derived from an EMBL/GenBank/DDBJ whole genome shotgun (WGS) entry which is preliminary data.</text>
</comment>
<dbReference type="EMBL" id="MAYW01000033">
    <property type="protein sequence ID" value="ODS33278.1"/>
    <property type="molecule type" value="Genomic_DNA"/>
</dbReference>
<sequence>MAERSQSDFKAFQKRIEQELLTHRVIVNNEYCKWFEKADLTLEEVRYFVAQFSVFSNLFLVAQLKKTINAVDLDEMHAAKEILANEIGVIFRPPTRESEISRSKRAADAENEGDPDLVNTEGTVDGGTFKFKAAHFEWLLLIGERLGLTFQDMGRRSHGSEEPLFFCDELERLYGNENFSIGAGASFAVENWAAAGFWKQLIAGLKTFKETTIQDLPLGFFTWHDKVEGQHATHTQKELEDLYFGPHEFNEDQFIISGKEMLDGVAAFWDGLNTHRLAHTR</sequence>
<dbReference type="AlphaFoldDB" id="A0A1E3XCF8"/>
<dbReference type="PATRIC" id="fig|1872076.5.peg.1868"/>
<evidence type="ECO:0000313" key="3">
    <source>
        <dbReference type="Proteomes" id="UP000094056"/>
    </source>
</evidence>
<dbReference type="InterPro" id="IPR016084">
    <property type="entry name" value="Haem_Oase-like_multi-hlx"/>
</dbReference>
<protein>
    <recommendedName>
        <fullName evidence="4">Iron-containing redox enzyme family protein</fullName>
    </recommendedName>
</protein>